<dbReference type="EMBL" id="BMEG01000005">
    <property type="protein sequence ID" value="GGD78597.1"/>
    <property type="molecule type" value="Genomic_DNA"/>
</dbReference>
<comment type="caution">
    <text evidence="3">The sequence shown here is derived from an EMBL/GenBank/DDBJ whole genome shotgun (WGS) entry which is preliminary data.</text>
</comment>
<dbReference type="AlphaFoldDB" id="A0A069P7W8"/>
<keyword evidence="5" id="KW-1185">Reference proteome</keyword>
<sequence>MIALPSRYLSAAVALLVIGVSAHADCPGYVETDAGSAFNIAAIIKDSGSPQGALDKVRGAVSKINAGGGCAIFANKRACEETLSLARKAIVALQACSATASPKGAARG</sequence>
<evidence type="ECO:0000313" key="5">
    <source>
        <dbReference type="Proteomes" id="UP000597138"/>
    </source>
</evidence>
<evidence type="ECO:0000313" key="3">
    <source>
        <dbReference type="EMBL" id="KDR36678.1"/>
    </source>
</evidence>
<evidence type="ECO:0000313" key="4">
    <source>
        <dbReference type="Proteomes" id="UP000027439"/>
    </source>
</evidence>
<organism evidence="3 4">
    <name type="scientific">Caballeronia grimmiae</name>
    <dbReference type="NCBI Taxonomy" id="1071679"/>
    <lineage>
        <taxon>Bacteria</taxon>
        <taxon>Pseudomonadati</taxon>
        <taxon>Pseudomonadota</taxon>
        <taxon>Betaproteobacteria</taxon>
        <taxon>Burkholderiales</taxon>
        <taxon>Burkholderiaceae</taxon>
        <taxon>Caballeronia</taxon>
    </lineage>
</organism>
<keyword evidence="1" id="KW-0732">Signal</keyword>
<evidence type="ECO:0000313" key="2">
    <source>
        <dbReference type="EMBL" id="GGD78597.1"/>
    </source>
</evidence>
<reference evidence="2" key="4">
    <citation type="submission" date="2024-05" db="EMBL/GenBank/DDBJ databases">
        <authorList>
            <person name="Sun Q."/>
            <person name="Zhou Y."/>
        </authorList>
    </citation>
    <scope>NUCLEOTIDE SEQUENCE</scope>
    <source>
        <strain evidence="2">CGMCC 1.11013</strain>
    </source>
</reference>
<dbReference type="Proteomes" id="UP000597138">
    <property type="component" value="Unassembled WGS sequence"/>
</dbReference>
<dbReference type="eggNOG" id="ENOG5031HBH">
    <property type="taxonomic scope" value="Bacteria"/>
</dbReference>
<gene>
    <name evidence="3" type="ORF">BG57_09735</name>
    <name evidence="2" type="ORF">GCM10010985_36330</name>
</gene>
<dbReference type="OrthoDB" id="9114238at2"/>
<dbReference type="Proteomes" id="UP000027439">
    <property type="component" value="Unassembled WGS sequence"/>
</dbReference>
<evidence type="ECO:0000256" key="1">
    <source>
        <dbReference type="SAM" id="SignalP"/>
    </source>
</evidence>
<reference evidence="5" key="3">
    <citation type="journal article" date="2019" name="Int. J. Syst. Evol. Microbiol.">
        <title>The Global Catalogue of Microorganisms (GCM) 10K type strain sequencing project: providing services to taxonomists for standard genome sequencing and annotation.</title>
        <authorList>
            <consortium name="The Broad Institute Genomics Platform"/>
            <consortium name="The Broad Institute Genome Sequencing Center for Infectious Disease"/>
            <person name="Wu L."/>
            <person name="Ma J."/>
        </authorList>
    </citation>
    <scope>NUCLEOTIDE SEQUENCE [LARGE SCALE GENOMIC DNA]</scope>
    <source>
        <strain evidence="5">CGMCC 1.11013</strain>
    </source>
</reference>
<feature type="signal peptide" evidence="1">
    <location>
        <begin position="1"/>
        <end position="24"/>
    </location>
</feature>
<reference evidence="2" key="1">
    <citation type="journal article" date="2014" name="Int. J. Syst. Evol. Microbiol.">
        <title>Complete genome of a new Firmicutes species belonging to the dominant human colonic microbiota ('Ruminococcus bicirculans') reveals two chromosomes and a selective capacity to utilize plant glucans.</title>
        <authorList>
            <consortium name="NISC Comparative Sequencing Program"/>
            <person name="Wegmann U."/>
            <person name="Louis P."/>
            <person name="Goesmann A."/>
            <person name="Henrissat B."/>
            <person name="Duncan S.H."/>
            <person name="Flint H.J."/>
        </authorList>
    </citation>
    <scope>NUCLEOTIDE SEQUENCE</scope>
    <source>
        <strain evidence="2">CGMCC 1.11013</strain>
    </source>
</reference>
<proteinExistence type="predicted"/>
<dbReference type="RefSeq" id="WP_035959916.1">
    <property type="nucleotide sequence ID" value="NZ_BMEG01000005.1"/>
</dbReference>
<feature type="chain" id="PRO_5001664073" evidence="1">
    <location>
        <begin position="25"/>
        <end position="108"/>
    </location>
</feature>
<accession>A0A069P7W8</accession>
<protein>
    <submittedName>
        <fullName evidence="3">Uncharacterized protein</fullName>
    </submittedName>
</protein>
<dbReference type="EMBL" id="JFHE01000002">
    <property type="protein sequence ID" value="KDR36678.1"/>
    <property type="molecule type" value="Genomic_DNA"/>
</dbReference>
<name>A0A069P7W8_9BURK</name>
<reference evidence="3 4" key="2">
    <citation type="submission" date="2014-03" db="EMBL/GenBank/DDBJ databases">
        <title>Draft Genome Sequences of Four Burkholderia Strains.</title>
        <authorList>
            <person name="Liu X.Y."/>
            <person name="Li C.X."/>
            <person name="Xu J.H."/>
        </authorList>
    </citation>
    <scope>NUCLEOTIDE SEQUENCE [LARGE SCALE GENOMIC DNA]</scope>
    <source>
        <strain evidence="3 4">R27</strain>
    </source>
</reference>